<evidence type="ECO:0000256" key="4">
    <source>
        <dbReference type="ARBA" id="ARBA00022475"/>
    </source>
</evidence>
<feature type="transmembrane region" description="Helical" evidence="9">
    <location>
        <begin position="330"/>
        <end position="354"/>
    </location>
</feature>
<dbReference type="EMBL" id="JBHUOP010000001">
    <property type="protein sequence ID" value="MFD2839250.1"/>
    <property type="molecule type" value="Genomic_DNA"/>
</dbReference>
<proteinExistence type="inferred from homology"/>
<evidence type="ECO:0000313" key="10">
    <source>
        <dbReference type="EMBL" id="MFD2839250.1"/>
    </source>
</evidence>
<evidence type="ECO:0000256" key="5">
    <source>
        <dbReference type="ARBA" id="ARBA00022692"/>
    </source>
</evidence>
<evidence type="ECO:0000256" key="9">
    <source>
        <dbReference type="SAM" id="Phobius"/>
    </source>
</evidence>
<evidence type="ECO:0000256" key="8">
    <source>
        <dbReference type="SAM" id="MobiDB-lite"/>
    </source>
</evidence>
<dbReference type="PANTHER" id="PTHR21716:SF53">
    <property type="entry name" value="PERMEASE PERM-RELATED"/>
    <property type="match status" value="1"/>
</dbReference>
<protein>
    <submittedName>
        <fullName evidence="10">AI-2E family transporter</fullName>
    </submittedName>
</protein>
<comment type="similarity">
    <text evidence="2">Belongs to the autoinducer-2 exporter (AI-2E) (TC 2.A.86) family.</text>
</comment>
<dbReference type="Pfam" id="PF01594">
    <property type="entry name" value="AI-2E_transport"/>
    <property type="match status" value="1"/>
</dbReference>
<feature type="transmembrane region" description="Helical" evidence="9">
    <location>
        <begin position="374"/>
        <end position="401"/>
    </location>
</feature>
<evidence type="ECO:0000313" key="11">
    <source>
        <dbReference type="Proteomes" id="UP001597391"/>
    </source>
</evidence>
<keyword evidence="6 9" id="KW-1133">Transmembrane helix</keyword>
<dbReference type="PANTHER" id="PTHR21716">
    <property type="entry name" value="TRANSMEMBRANE PROTEIN"/>
    <property type="match status" value="1"/>
</dbReference>
<evidence type="ECO:0000256" key="1">
    <source>
        <dbReference type="ARBA" id="ARBA00004651"/>
    </source>
</evidence>
<evidence type="ECO:0000256" key="6">
    <source>
        <dbReference type="ARBA" id="ARBA00022989"/>
    </source>
</evidence>
<dbReference type="InterPro" id="IPR002549">
    <property type="entry name" value="AI-2E-like"/>
</dbReference>
<evidence type="ECO:0000256" key="2">
    <source>
        <dbReference type="ARBA" id="ARBA00009773"/>
    </source>
</evidence>
<dbReference type="RefSeq" id="WP_377464692.1">
    <property type="nucleotide sequence ID" value="NZ_JBHUOP010000001.1"/>
</dbReference>
<feature type="transmembrane region" description="Helical" evidence="9">
    <location>
        <begin position="108"/>
        <end position="130"/>
    </location>
</feature>
<feature type="transmembrane region" description="Helical" evidence="9">
    <location>
        <begin position="305"/>
        <end position="323"/>
    </location>
</feature>
<feature type="transmembrane region" description="Helical" evidence="9">
    <location>
        <begin position="214"/>
        <end position="239"/>
    </location>
</feature>
<reference evidence="11" key="1">
    <citation type="journal article" date="2019" name="Int. J. Syst. Evol. Microbiol.">
        <title>The Global Catalogue of Microorganisms (GCM) 10K type strain sequencing project: providing services to taxonomists for standard genome sequencing and annotation.</title>
        <authorList>
            <consortium name="The Broad Institute Genomics Platform"/>
            <consortium name="The Broad Institute Genome Sequencing Center for Infectious Disease"/>
            <person name="Wu L."/>
            <person name="Ma J."/>
        </authorList>
    </citation>
    <scope>NUCLEOTIDE SEQUENCE [LARGE SCALE GENOMIC DNA]</scope>
    <source>
        <strain evidence="11">KCTC 33576</strain>
    </source>
</reference>
<feature type="transmembrane region" description="Helical" evidence="9">
    <location>
        <begin position="84"/>
        <end position="102"/>
    </location>
</feature>
<evidence type="ECO:0000256" key="3">
    <source>
        <dbReference type="ARBA" id="ARBA00022448"/>
    </source>
</evidence>
<sequence>MRFPKLFQSTPSPDPKKGSGRAEAAGRKSSAAESTQRHTEANQDLAEADEHIEVRTKRAYAQHDPSDLPAWFTSPRPPRWFGRALMLTVLTVFVAIFLWRAMGSVTGVFVNLVIAFFLALVMEPMVLWLVKRGWKRGLATMTVLLSMLIGSIVLMAVFGQMFVEQTAQLIGSLPDLYETSAKWIEGRIDVEIPAMNDLQKQLINEYGQNAAGQVLAIGAGLVSFLFNTSVVLLVAYYLAAAGPRFRASICAWVTPNRQEEFLRLWEITQRKVSDYINSRLILAAVSSVFTYIFLEIINIPYALPLAIFTGVVSQFVPTIGTYIGGALPIVFALTSGNITGAILILVFIILYQQVENLWLSPKISSMALSLNPAVAFIVVLSFGAVFGALGAFLALPVAATVQAIASTYMQRHELIDSELLRDPRRTSAGNTLAGD</sequence>
<keyword evidence="7 9" id="KW-0472">Membrane</keyword>
<feature type="transmembrane region" description="Helical" evidence="9">
    <location>
        <begin position="280"/>
        <end position="299"/>
    </location>
</feature>
<keyword evidence="11" id="KW-1185">Reference proteome</keyword>
<comment type="subcellular location">
    <subcellularLocation>
        <location evidence="1">Cell membrane</location>
        <topology evidence="1">Multi-pass membrane protein</topology>
    </subcellularLocation>
</comment>
<keyword evidence="3" id="KW-0813">Transport</keyword>
<feature type="region of interest" description="Disordered" evidence="8">
    <location>
        <begin position="1"/>
        <end position="48"/>
    </location>
</feature>
<organism evidence="10 11">
    <name type="scientific">Populibacterium corticicola</name>
    <dbReference type="NCBI Taxonomy" id="1812826"/>
    <lineage>
        <taxon>Bacteria</taxon>
        <taxon>Bacillati</taxon>
        <taxon>Actinomycetota</taxon>
        <taxon>Actinomycetes</taxon>
        <taxon>Micrococcales</taxon>
        <taxon>Jonesiaceae</taxon>
        <taxon>Populibacterium</taxon>
    </lineage>
</organism>
<feature type="transmembrane region" description="Helical" evidence="9">
    <location>
        <begin position="142"/>
        <end position="163"/>
    </location>
</feature>
<evidence type="ECO:0000256" key="7">
    <source>
        <dbReference type="ARBA" id="ARBA00023136"/>
    </source>
</evidence>
<comment type="caution">
    <text evidence="10">The sequence shown here is derived from an EMBL/GenBank/DDBJ whole genome shotgun (WGS) entry which is preliminary data.</text>
</comment>
<dbReference type="Proteomes" id="UP001597391">
    <property type="component" value="Unassembled WGS sequence"/>
</dbReference>
<keyword evidence="4" id="KW-1003">Cell membrane</keyword>
<accession>A0ABW5XBB6</accession>
<keyword evidence="5 9" id="KW-0812">Transmembrane</keyword>
<name>A0ABW5XBB6_9MICO</name>
<gene>
    <name evidence="10" type="ORF">ACFSYH_01530</name>
</gene>